<reference evidence="10 11" key="1">
    <citation type="submission" date="2018-08" db="EMBL/GenBank/DDBJ databases">
        <title>Erythrobacter zhengii sp.nov., a bacterium isolated from deep-sea sediment.</title>
        <authorList>
            <person name="Fang C."/>
            <person name="Wu Y.-H."/>
            <person name="Sun C."/>
            <person name="Wang H."/>
            <person name="Cheng H."/>
            <person name="Meng F.-X."/>
            <person name="Wang C.-S."/>
            <person name="Xu X.-W."/>
        </authorList>
    </citation>
    <scope>NUCLEOTIDE SEQUENCE [LARGE SCALE GENOMIC DNA]</scope>
    <source>
        <strain evidence="10 11">CCTCC AB 2015396</strain>
    </source>
</reference>
<comment type="PTM">
    <text evidence="5">Phosphorylated by CheA. Phosphorylation of the N-terminal regulatory domain activates the methylesterase activity.</text>
</comment>
<dbReference type="PANTHER" id="PTHR42872:SF6">
    <property type="entry name" value="PROTEIN-GLUTAMATE METHYLESTERASE_PROTEIN-GLUTAMINE GLUTAMINASE"/>
    <property type="match status" value="1"/>
</dbReference>
<comment type="catalytic activity">
    <reaction evidence="4 5">
        <text>[protein]-L-glutamate 5-O-methyl ester + H2O = L-glutamyl-[protein] + methanol + H(+)</text>
        <dbReference type="Rhea" id="RHEA:23236"/>
        <dbReference type="Rhea" id="RHEA-COMP:10208"/>
        <dbReference type="Rhea" id="RHEA-COMP:10311"/>
        <dbReference type="ChEBI" id="CHEBI:15377"/>
        <dbReference type="ChEBI" id="CHEBI:15378"/>
        <dbReference type="ChEBI" id="CHEBI:17790"/>
        <dbReference type="ChEBI" id="CHEBI:29973"/>
        <dbReference type="ChEBI" id="CHEBI:82795"/>
        <dbReference type="EC" id="3.1.1.61"/>
    </reaction>
</comment>
<feature type="domain" description="CheB-type methylesterase" evidence="9">
    <location>
        <begin position="153"/>
        <end position="346"/>
    </location>
</feature>
<dbReference type="Gene3D" id="3.40.50.180">
    <property type="entry name" value="Methylesterase CheB, C-terminal domain"/>
    <property type="match status" value="1"/>
</dbReference>
<feature type="active site" evidence="5 6">
    <location>
        <position position="293"/>
    </location>
</feature>
<dbReference type="PANTHER" id="PTHR42872">
    <property type="entry name" value="PROTEIN-GLUTAMATE METHYLESTERASE/PROTEIN-GLUTAMINE GLUTAMINASE"/>
    <property type="match status" value="1"/>
</dbReference>
<proteinExistence type="inferred from homology"/>
<gene>
    <name evidence="5" type="primary">cheB</name>
    <name evidence="10" type="ORF">D2V17_01030</name>
</gene>
<dbReference type="InterPro" id="IPR011006">
    <property type="entry name" value="CheY-like_superfamily"/>
</dbReference>
<dbReference type="NCBIfam" id="NF009206">
    <property type="entry name" value="PRK12555.1"/>
    <property type="match status" value="1"/>
</dbReference>
<dbReference type="EC" id="3.1.1.61" evidence="5"/>
<comment type="catalytic activity">
    <reaction evidence="5">
        <text>L-glutaminyl-[protein] + H2O = L-glutamyl-[protein] + NH4(+)</text>
        <dbReference type="Rhea" id="RHEA:16441"/>
        <dbReference type="Rhea" id="RHEA-COMP:10207"/>
        <dbReference type="Rhea" id="RHEA-COMP:10208"/>
        <dbReference type="ChEBI" id="CHEBI:15377"/>
        <dbReference type="ChEBI" id="CHEBI:28938"/>
        <dbReference type="ChEBI" id="CHEBI:29973"/>
        <dbReference type="ChEBI" id="CHEBI:30011"/>
        <dbReference type="EC" id="3.5.1.44"/>
    </reaction>
</comment>
<evidence type="ECO:0000256" key="6">
    <source>
        <dbReference type="PROSITE-ProRule" id="PRU00050"/>
    </source>
</evidence>
<protein>
    <recommendedName>
        <fullName evidence="5">Protein-glutamate methylesterase/protein-glutamine glutaminase</fullName>
        <ecNumber evidence="5">3.1.1.61</ecNumber>
        <ecNumber evidence="5">3.5.1.44</ecNumber>
    </recommendedName>
</protein>
<dbReference type="InterPro" id="IPR000673">
    <property type="entry name" value="Sig_transdc_resp-reg_Me-estase"/>
</dbReference>
<accession>A0A3A1PH06</accession>
<dbReference type="Proteomes" id="UP000265366">
    <property type="component" value="Unassembled WGS sequence"/>
</dbReference>
<feature type="active site" evidence="5 6">
    <location>
        <position position="169"/>
    </location>
</feature>
<comment type="similarity">
    <text evidence="5">Belongs to the CheB family.</text>
</comment>
<keyword evidence="2 5" id="KW-0145">Chemotaxis</keyword>
<dbReference type="AlphaFoldDB" id="A0A3A1PH06"/>
<feature type="domain" description="Response regulatory" evidence="8">
    <location>
        <begin position="4"/>
        <end position="121"/>
    </location>
</feature>
<dbReference type="PIRSF" id="PIRSF000876">
    <property type="entry name" value="RR_chemtxs_CheB"/>
    <property type="match status" value="1"/>
</dbReference>
<dbReference type="NCBIfam" id="NF001965">
    <property type="entry name" value="PRK00742.1"/>
    <property type="match status" value="1"/>
</dbReference>
<dbReference type="GO" id="GO:0050568">
    <property type="term" value="F:protein-glutamine glutaminase activity"/>
    <property type="evidence" value="ECO:0007669"/>
    <property type="project" value="UniProtKB-UniRule"/>
</dbReference>
<dbReference type="Pfam" id="PF01339">
    <property type="entry name" value="CheB_methylest"/>
    <property type="match status" value="1"/>
</dbReference>
<dbReference type="InterPro" id="IPR035909">
    <property type="entry name" value="CheB_C"/>
</dbReference>
<evidence type="ECO:0000256" key="4">
    <source>
        <dbReference type="ARBA" id="ARBA00048267"/>
    </source>
</evidence>
<evidence type="ECO:0000259" key="9">
    <source>
        <dbReference type="PROSITE" id="PS50122"/>
    </source>
</evidence>
<keyword evidence="1 5" id="KW-0963">Cytoplasm</keyword>
<dbReference type="GO" id="GO:0006935">
    <property type="term" value="P:chemotaxis"/>
    <property type="evidence" value="ECO:0007669"/>
    <property type="project" value="UniProtKB-UniRule"/>
</dbReference>
<dbReference type="GO" id="GO:0005737">
    <property type="term" value="C:cytoplasm"/>
    <property type="evidence" value="ECO:0007669"/>
    <property type="project" value="UniProtKB-SubCell"/>
</dbReference>
<feature type="active site" evidence="5 6">
    <location>
        <position position="195"/>
    </location>
</feature>
<evidence type="ECO:0000256" key="7">
    <source>
        <dbReference type="PROSITE-ProRule" id="PRU00169"/>
    </source>
</evidence>
<dbReference type="EMBL" id="QXFM01000006">
    <property type="protein sequence ID" value="RIV92877.1"/>
    <property type="molecule type" value="Genomic_DNA"/>
</dbReference>
<dbReference type="Pfam" id="PF00072">
    <property type="entry name" value="Response_reg"/>
    <property type="match status" value="1"/>
</dbReference>
<evidence type="ECO:0000256" key="2">
    <source>
        <dbReference type="ARBA" id="ARBA00022500"/>
    </source>
</evidence>
<dbReference type="SUPFAM" id="SSF52172">
    <property type="entry name" value="CheY-like"/>
    <property type="match status" value="1"/>
</dbReference>
<dbReference type="GO" id="GO:0000156">
    <property type="term" value="F:phosphorelay response regulator activity"/>
    <property type="evidence" value="ECO:0007669"/>
    <property type="project" value="InterPro"/>
</dbReference>
<dbReference type="GO" id="GO:0008984">
    <property type="term" value="F:protein-glutamate methylesterase activity"/>
    <property type="evidence" value="ECO:0007669"/>
    <property type="project" value="UniProtKB-UniRule"/>
</dbReference>
<comment type="function">
    <text evidence="5">Involved in chemotaxis. Part of a chemotaxis signal transduction system that modulates chemotaxis in response to various stimuli. Catalyzes the demethylation of specific methylglutamate residues introduced into the chemoreceptors (methyl-accepting chemotaxis proteins or MCP) by CheR. Also mediates the irreversible deamidation of specific glutamine residues to glutamic acid.</text>
</comment>
<dbReference type="RefSeq" id="WP_119591293.1">
    <property type="nucleotide sequence ID" value="NZ_QXFM01000006.1"/>
</dbReference>
<keyword evidence="5 7" id="KW-0597">Phosphoprotein</keyword>
<dbReference type="SMART" id="SM00448">
    <property type="entry name" value="REC"/>
    <property type="match status" value="1"/>
</dbReference>
<dbReference type="InterPro" id="IPR001789">
    <property type="entry name" value="Sig_transdc_resp-reg_receiver"/>
</dbReference>
<evidence type="ECO:0000256" key="5">
    <source>
        <dbReference type="HAMAP-Rule" id="MF_00099"/>
    </source>
</evidence>
<dbReference type="HAMAP" id="MF_00099">
    <property type="entry name" value="CheB_chemtxs"/>
    <property type="match status" value="1"/>
</dbReference>
<dbReference type="Gene3D" id="3.40.50.2300">
    <property type="match status" value="1"/>
</dbReference>
<dbReference type="PROSITE" id="PS50110">
    <property type="entry name" value="RESPONSE_REGULATORY"/>
    <property type="match status" value="1"/>
</dbReference>
<keyword evidence="11" id="KW-1185">Reference proteome</keyword>
<evidence type="ECO:0000313" key="11">
    <source>
        <dbReference type="Proteomes" id="UP000265366"/>
    </source>
</evidence>
<evidence type="ECO:0000313" key="10">
    <source>
        <dbReference type="EMBL" id="RIV92877.1"/>
    </source>
</evidence>
<dbReference type="SUPFAM" id="SSF52738">
    <property type="entry name" value="Methylesterase CheB, C-terminal domain"/>
    <property type="match status" value="1"/>
</dbReference>
<dbReference type="OrthoDB" id="9793421at2"/>
<dbReference type="CDD" id="cd17541">
    <property type="entry name" value="REC_CheB-like"/>
    <property type="match status" value="1"/>
</dbReference>
<keyword evidence="3 5" id="KW-0378">Hydrolase</keyword>
<dbReference type="InterPro" id="IPR008248">
    <property type="entry name" value="CheB-like"/>
</dbReference>
<organism evidence="10 11">
    <name type="scientific">Aurantiacibacter xanthus</name>
    <dbReference type="NCBI Taxonomy" id="1784712"/>
    <lineage>
        <taxon>Bacteria</taxon>
        <taxon>Pseudomonadati</taxon>
        <taxon>Pseudomonadota</taxon>
        <taxon>Alphaproteobacteria</taxon>
        <taxon>Sphingomonadales</taxon>
        <taxon>Erythrobacteraceae</taxon>
        <taxon>Aurantiacibacter</taxon>
    </lineage>
</organism>
<comment type="caution">
    <text evidence="10">The sequence shown here is derived from an EMBL/GenBank/DDBJ whole genome shotgun (WGS) entry which is preliminary data.</text>
</comment>
<sequence length="357" mass="37362">MAIRVLIVDDSALMRKLLQARLGREEDIEVVGLACDAQEARSLIKALNPDVVTLDIEMPGMDGLSFLEKIMQLRPTPVIIVSGTTREGDRNTVRALQLGAISCYAKADHHSGGPGDDGGQLADLVREAAQVSFRKPAAIAPSTAPSNAPSVTPAAARREPPRLVALGASTGGVEALCKLLAQFPRNCPPTVIVQHVNARFAPAIAQSLDAACPARVVLAETDMRLEQGTVYLAPGGDRHMLVATAGTLGHRVVLRQGPEVSGHRPSVDVLFGSVAEVFGAEAVGALLTGMGQDGARGLLKMHRKGAHTIAQDAESCVVYGMPRAAVELGAVSKVLPLEHITGNIFAPGELAREAMAS</sequence>
<comment type="subcellular location">
    <subcellularLocation>
        <location evidence="5">Cytoplasm</location>
    </subcellularLocation>
</comment>
<dbReference type="CDD" id="cd16432">
    <property type="entry name" value="CheB_Rec"/>
    <property type="match status" value="1"/>
</dbReference>
<name>A0A3A1PH06_9SPHN</name>
<feature type="modified residue" description="4-aspartylphosphate" evidence="5 7">
    <location>
        <position position="55"/>
    </location>
</feature>
<dbReference type="EC" id="3.5.1.44" evidence="5"/>
<dbReference type="PROSITE" id="PS50122">
    <property type="entry name" value="CHEB"/>
    <property type="match status" value="1"/>
</dbReference>
<evidence type="ECO:0000259" key="8">
    <source>
        <dbReference type="PROSITE" id="PS50110"/>
    </source>
</evidence>
<comment type="domain">
    <text evidence="5">Contains a C-terminal catalytic domain, and an N-terminal region which modulates catalytic activity.</text>
</comment>
<evidence type="ECO:0000256" key="3">
    <source>
        <dbReference type="ARBA" id="ARBA00022801"/>
    </source>
</evidence>
<evidence type="ECO:0000256" key="1">
    <source>
        <dbReference type="ARBA" id="ARBA00022490"/>
    </source>
</evidence>